<dbReference type="PANTHER" id="PTHR30438">
    <property type="entry name" value="36 KDA ANTIGEN-RELATED"/>
    <property type="match status" value="1"/>
</dbReference>
<dbReference type="Gene3D" id="1.10.287.470">
    <property type="entry name" value="Helix hairpin bin"/>
    <property type="match status" value="2"/>
</dbReference>
<dbReference type="Pfam" id="PF25917">
    <property type="entry name" value="BSH_RND"/>
    <property type="match status" value="1"/>
</dbReference>
<protein>
    <submittedName>
        <fullName evidence="4">Putative HlyD family secretion protein</fullName>
    </submittedName>
</protein>
<dbReference type="Proteomes" id="UP000033187">
    <property type="component" value="Chromosome 1"/>
</dbReference>
<feature type="domain" description="Multidrug resistance protein MdtA-like alpha-helical hairpin" evidence="2">
    <location>
        <begin position="100"/>
        <end position="161"/>
    </location>
</feature>
<feature type="domain" description="Multidrug resistance protein MdtA-like barrel-sandwich hybrid" evidence="3">
    <location>
        <begin position="46"/>
        <end position="207"/>
    </location>
</feature>
<sequence length="334" mass="35973">MSFNIKVLAAVLGLAGLFGYLVFFHGGSNQLPSGIVSGNGRIEAVQVDISTKIPGRVESIQAQEGDLVKPGDVLAKIDDSQLQAQLARSEADIASAQSQVAQAEAQITQAKAQLQLAETELGRTSRLLEQGHASQEAYDTRKNTRDVAQANLTAAQATLVSKQRGVDAAVAVKKEVKTQIDDCVLVAPTLGRVLYRLAEPGEVMAAGGKVLTLVNLADVYMEIFIPAEDAYRLSIGSEARIIVDGTDFAVPAKVTFVSPEAQFTPKQVETSSEREKLMFRVKVRIPPELIEEHINVVKTGIRGVAYVRPGINPPPWPAWLEKRFVPPEPKVSGS</sequence>
<reference evidence="5" key="1">
    <citation type="submission" date="2015-02" db="EMBL/GenBank/DDBJ databases">
        <authorList>
            <person name="Chooi Y.-H."/>
        </authorList>
    </citation>
    <scope>NUCLEOTIDE SEQUENCE [LARGE SCALE GENOMIC DNA]</scope>
    <source>
        <strain evidence="5">strain Y</strain>
    </source>
</reference>
<accession>A0A0D6JE37</accession>
<gene>
    <name evidence="4" type="primary">yhiI</name>
    <name evidence="4" type="ORF">YBN1229_v1_1727</name>
</gene>
<feature type="coiled-coil region" evidence="1">
    <location>
        <begin position="79"/>
        <end position="120"/>
    </location>
</feature>
<proteinExistence type="predicted"/>
<keyword evidence="5" id="KW-1185">Reference proteome</keyword>
<dbReference type="EMBL" id="LN829119">
    <property type="protein sequence ID" value="CPR18473.1"/>
    <property type="molecule type" value="Genomic_DNA"/>
</dbReference>
<dbReference type="InterPro" id="IPR058625">
    <property type="entry name" value="MdtA-like_BSH"/>
</dbReference>
<name>A0A0D6JE37_9HYPH</name>
<dbReference type="PANTHER" id="PTHR30438:SF2">
    <property type="entry name" value="MEMBRANE PROTEIN"/>
    <property type="match status" value="1"/>
</dbReference>
<evidence type="ECO:0000313" key="4">
    <source>
        <dbReference type="EMBL" id="CPR18473.1"/>
    </source>
</evidence>
<organism evidence="4 5">
    <name type="scientific">Candidatus Filomicrobium marinum</name>
    <dbReference type="NCBI Taxonomy" id="1608628"/>
    <lineage>
        <taxon>Bacteria</taxon>
        <taxon>Pseudomonadati</taxon>
        <taxon>Pseudomonadota</taxon>
        <taxon>Alphaproteobacteria</taxon>
        <taxon>Hyphomicrobiales</taxon>
        <taxon>Hyphomicrobiaceae</taxon>
        <taxon>Filomicrobium</taxon>
    </lineage>
</organism>
<dbReference type="Gene3D" id="2.40.50.100">
    <property type="match status" value="1"/>
</dbReference>
<dbReference type="OrthoDB" id="9778236at2"/>
<dbReference type="RefSeq" id="WP_046480136.1">
    <property type="nucleotide sequence ID" value="NZ_LN829119.1"/>
</dbReference>
<evidence type="ECO:0000259" key="2">
    <source>
        <dbReference type="Pfam" id="PF25876"/>
    </source>
</evidence>
<dbReference type="KEGG" id="fil:BN1229_v1_1724"/>
<dbReference type="Pfam" id="PF25876">
    <property type="entry name" value="HH_MFP_RND"/>
    <property type="match status" value="1"/>
</dbReference>
<dbReference type="GO" id="GO:0005886">
    <property type="term" value="C:plasma membrane"/>
    <property type="evidence" value="ECO:0007669"/>
    <property type="project" value="TreeGrafter"/>
</dbReference>
<evidence type="ECO:0000256" key="1">
    <source>
        <dbReference type="SAM" id="Coils"/>
    </source>
</evidence>
<dbReference type="KEGG" id="fiy:BN1229_v1_1727"/>
<dbReference type="InterPro" id="IPR058624">
    <property type="entry name" value="MdtA-like_HH"/>
</dbReference>
<keyword evidence="1" id="KW-0175">Coiled coil</keyword>
<evidence type="ECO:0000313" key="5">
    <source>
        <dbReference type="Proteomes" id="UP000033187"/>
    </source>
</evidence>
<dbReference type="Gene3D" id="2.40.30.170">
    <property type="match status" value="1"/>
</dbReference>
<dbReference type="SUPFAM" id="SSF111369">
    <property type="entry name" value="HlyD-like secretion proteins"/>
    <property type="match status" value="2"/>
</dbReference>
<dbReference type="AlphaFoldDB" id="A0A0D6JE37"/>
<evidence type="ECO:0000259" key="3">
    <source>
        <dbReference type="Pfam" id="PF25917"/>
    </source>
</evidence>